<sequence length="73" mass="8417">MTISVRLNDEDTTLIQKYAELKGMSVSELVRQSVLERIEDEYDLKAYEKAMASFRANPVTYTLDEVEQELGLK</sequence>
<dbReference type="Pfam" id="PF19807">
    <property type="entry name" value="DUF6290"/>
    <property type="match status" value="1"/>
</dbReference>
<keyword evidence="2" id="KW-1185">Reference proteome</keyword>
<accession>A0A6N8I1N2</accession>
<comment type="caution">
    <text evidence="1">The sequence shown here is derived from an EMBL/GenBank/DDBJ whole genome shotgun (WGS) entry which is preliminary data.</text>
</comment>
<dbReference type="Proteomes" id="UP000469440">
    <property type="component" value="Unassembled WGS sequence"/>
</dbReference>
<proteinExistence type="predicted"/>
<dbReference type="AlphaFoldDB" id="A0A6N8I1N2"/>
<evidence type="ECO:0000313" key="2">
    <source>
        <dbReference type="Proteomes" id="UP000469440"/>
    </source>
</evidence>
<name>A0A6N8I1N2_9FIRM</name>
<protein>
    <submittedName>
        <fullName evidence="1">Uncharacterized protein</fullName>
    </submittedName>
</protein>
<dbReference type="RefSeq" id="WP_156990782.1">
    <property type="nucleotide sequence ID" value="NZ_VWXL01000068.1"/>
</dbReference>
<dbReference type="NCBIfam" id="NF046040">
    <property type="entry name" value="RelB_antitoxin"/>
    <property type="match status" value="1"/>
</dbReference>
<gene>
    <name evidence="1" type="ORF">CAFE_23590</name>
</gene>
<evidence type="ECO:0000313" key="1">
    <source>
        <dbReference type="EMBL" id="MVB11637.1"/>
    </source>
</evidence>
<organism evidence="1 2">
    <name type="scientific">Caproicibacter fermentans</name>
    <dbReference type="NCBI Taxonomy" id="2576756"/>
    <lineage>
        <taxon>Bacteria</taxon>
        <taxon>Bacillati</taxon>
        <taxon>Bacillota</taxon>
        <taxon>Clostridia</taxon>
        <taxon>Eubacteriales</taxon>
        <taxon>Acutalibacteraceae</taxon>
        <taxon>Caproicibacter</taxon>
    </lineage>
</organism>
<reference evidence="1 2" key="1">
    <citation type="submission" date="2019-09" db="EMBL/GenBank/DDBJ databases">
        <title>Genome sequence of Clostridium sp. EA1.</title>
        <authorList>
            <person name="Poehlein A."/>
            <person name="Bengelsdorf F.R."/>
            <person name="Daniel R."/>
        </authorList>
    </citation>
    <scope>NUCLEOTIDE SEQUENCE [LARGE SCALE GENOMIC DNA]</scope>
    <source>
        <strain evidence="1 2">EA1</strain>
    </source>
</reference>
<dbReference type="OrthoDB" id="3267617at2"/>
<dbReference type="InterPro" id="IPR046257">
    <property type="entry name" value="DUF6290"/>
</dbReference>
<dbReference type="EMBL" id="VWXL01000068">
    <property type="protein sequence ID" value="MVB11637.1"/>
    <property type="molecule type" value="Genomic_DNA"/>
</dbReference>